<sequence>MAIAEPNNELWAAVKAISDPWPPDNEDQVQKLADDWRKAGETAHLMGTELNDAQKASQQAWNDPAGQTMGQQIGNGAVTLDSQKAGAEQQAAMAERYAKALINVKNAIVADINANLPAYLQLGNPMYGAAGAAQQQQFAAEIAQRLQALVDAQTQGLQAPPPAPDSTTAMSKAGHIAGMIATVAGVGALIPGVNMIAAPIALVAGGAALALHAGDMAATGSYDDPRAWRMVAGDAVGLVPGVRAAKAAAAGVQEVKAIDVVDSASSVALTAPLAKDMLGHGDAINDQNIDLAANTNISKNVAKELFVVPSRR</sequence>
<dbReference type="AlphaFoldDB" id="A0A934QX76"/>
<dbReference type="InterPro" id="IPR057746">
    <property type="entry name" value="CpnT-like_N"/>
</dbReference>
<gene>
    <name evidence="2" type="ORF">JHE00_21685</name>
</gene>
<organism evidence="2 3">
    <name type="scientific">Prauserella cavernicola</name>
    <dbReference type="NCBI Taxonomy" id="2800127"/>
    <lineage>
        <taxon>Bacteria</taxon>
        <taxon>Bacillati</taxon>
        <taxon>Actinomycetota</taxon>
        <taxon>Actinomycetes</taxon>
        <taxon>Pseudonocardiales</taxon>
        <taxon>Pseudonocardiaceae</taxon>
        <taxon>Prauserella</taxon>
    </lineage>
</organism>
<feature type="domain" description="Outer membrane channel protein CpnT-like N-terminal" evidence="1">
    <location>
        <begin position="2"/>
        <end position="146"/>
    </location>
</feature>
<dbReference type="Pfam" id="PF25547">
    <property type="entry name" value="WXG100_2"/>
    <property type="match status" value="1"/>
</dbReference>
<comment type="caution">
    <text evidence="2">The sequence shown here is derived from an EMBL/GenBank/DDBJ whole genome shotgun (WGS) entry which is preliminary data.</text>
</comment>
<evidence type="ECO:0000313" key="2">
    <source>
        <dbReference type="EMBL" id="MBK1786944.1"/>
    </source>
</evidence>
<accession>A0A934QX76</accession>
<keyword evidence="3" id="KW-1185">Reference proteome</keyword>
<proteinExistence type="predicted"/>
<dbReference type="EMBL" id="JAENJH010000005">
    <property type="protein sequence ID" value="MBK1786944.1"/>
    <property type="molecule type" value="Genomic_DNA"/>
</dbReference>
<protein>
    <recommendedName>
        <fullName evidence="1">Outer membrane channel protein CpnT-like N-terminal domain-containing protein</fullName>
    </recommendedName>
</protein>
<dbReference type="Proteomes" id="UP000635245">
    <property type="component" value="Unassembled WGS sequence"/>
</dbReference>
<reference evidence="2" key="1">
    <citation type="submission" date="2020-12" db="EMBL/GenBank/DDBJ databases">
        <title>Prauserella sp. ASG 168, a novel actinomycete isolated from cave rock.</title>
        <authorList>
            <person name="Suriyachadkun C."/>
        </authorList>
    </citation>
    <scope>NUCLEOTIDE SEQUENCE</scope>
    <source>
        <strain evidence="2">ASG 168</strain>
    </source>
</reference>
<evidence type="ECO:0000313" key="3">
    <source>
        <dbReference type="Proteomes" id="UP000635245"/>
    </source>
</evidence>
<name>A0A934QX76_9PSEU</name>
<evidence type="ECO:0000259" key="1">
    <source>
        <dbReference type="Pfam" id="PF25547"/>
    </source>
</evidence>
<dbReference type="RefSeq" id="WP_200320965.1">
    <property type="nucleotide sequence ID" value="NZ_JAENJH010000005.1"/>
</dbReference>